<feature type="compositionally biased region" description="Polar residues" evidence="1">
    <location>
        <begin position="42"/>
        <end position="53"/>
    </location>
</feature>
<evidence type="ECO:0000313" key="2">
    <source>
        <dbReference type="EMBL" id="KAG0582529.1"/>
    </source>
</evidence>
<name>A0A8T0IHY1_CERPU</name>
<dbReference type="Proteomes" id="UP000822688">
    <property type="component" value="Chromosome 3"/>
</dbReference>
<feature type="compositionally biased region" description="Basic and acidic residues" evidence="1">
    <location>
        <begin position="25"/>
        <end position="36"/>
    </location>
</feature>
<evidence type="ECO:0000256" key="1">
    <source>
        <dbReference type="SAM" id="MobiDB-lite"/>
    </source>
</evidence>
<feature type="region of interest" description="Disordered" evidence="1">
    <location>
        <begin position="1"/>
        <end position="53"/>
    </location>
</feature>
<comment type="caution">
    <text evidence="2">The sequence shown here is derived from an EMBL/GenBank/DDBJ whole genome shotgun (WGS) entry which is preliminary data.</text>
</comment>
<protein>
    <submittedName>
        <fullName evidence="2">Uncharacterized protein</fullName>
    </submittedName>
</protein>
<proteinExistence type="predicted"/>
<gene>
    <name evidence="2" type="ORF">KC19_3G066500</name>
</gene>
<evidence type="ECO:0000313" key="3">
    <source>
        <dbReference type="Proteomes" id="UP000822688"/>
    </source>
</evidence>
<keyword evidence="3" id="KW-1185">Reference proteome</keyword>
<sequence length="194" mass="21310">MEPTDYSINSTVIRESMESTVGSPPHEKLLGSDKSKGLASVRDSQSAASTSRSLAHRTEYLRVPKQDGSAHTPGFLVKGFNVFSTVLSYFLRFCDGGYRPYIKQAERDIDKVADFVEEGARLVVKLADEIEAMAHIAELTAQEAEDLALKVEAKTKIVKQTLDAIADVLEGDKKLSTVLTDYATQKKEGLELKV</sequence>
<feature type="compositionally biased region" description="Polar residues" evidence="1">
    <location>
        <begin position="1"/>
        <end position="22"/>
    </location>
</feature>
<reference evidence="2" key="1">
    <citation type="submission" date="2020-06" db="EMBL/GenBank/DDBJ databases">
        <title>WGS assembly of Ceratodon purpureus strain R40.</title>
        <authorList>
            <person name="Carey S.B."/>
            <person name="Jenkins J."/>
            <person name="Shu S."/>
            <person name="Lovell J.T."/>
            <person name="Sreedasyam A."/>
            <person name="Maumus F."/>
            <person name="Tiley G.P."/>
            <person name="Fernandez-Pozo N."/>
            <person name="Barry K."/>
            <person name="Chen C."/>
            <person name="Wang M."/>
            <person name="Lipzen A."/>
            <person name="Daum C."/>
            <person name="Saski C.A."/>
            <person name="Payton A.C."/>
            <person name="Mcbreen J.C."/>
            <person name="Conrad R.E."/>
            <person name="Kollar L.M."/>
            <person name="Olsson S."/>
            <person name="Huttunen S."/>
            <person name="Landis J.B."/>
            <person name="Wickett N.J."/>
            <person name="Johnson M.G."/>
            <person name="Rensing S.A."/>
            <person name="Grimwood J."/>
            <person name="Schmutz J."/>
            <person name="Mcdaniel S.F."/>
        </authorList>
    </citation>
    <scope>NUCLEOTIDE SEQUENCE</scope>
    <source>
        <strain evidence="2">R40</strain>
    </source>
</reference>
<dbReference type="EMBL" id="CM026423">
    <property type="protein sequence ID" value="KAG0582529.1"/>
    <property type="molecule type" value="Genomic_DNA"/>
</dbReference>
<organism evidence="2 3">
    <name type="scientific">Ceratodon purpureus</name>
    <name type="common">Fire moss</name>
    <name type="synonym">Dicranum purpureum</name>
    <dbReference type="NCBI Taxonomy" id="3225"/>
    <lineage>
        <taxon>Eukaryota</taxon>
        <taxon>Viridiplantae</taxon>
        <taxon>Streptophyta</taxon>
        <taxon>Embryophyta</taxon>
        <taxon>Bryophyta</taxon>
        <taxon>Bryophytina</taxon>
        <taxon>Bryopsida</taxon>
        <taxon>Dicranidae</taxon>
        <taxon>Pseudoditrichales</taxon>
        <taxon>Ditrichaceae</taxon>
        <taxon>Ceratodon</taxon>
    </lineage>
</organism>
<dbReference type="AlphaFoldDB" id="A0A8T0IHY1"/>
<accession>A0A8T0IHY1</accession>